<dbReference type="Proteomes" id="UP000050454">
    <property type="component" value="Unassembled WGS sequence"/>
</dbReference>
<evidence type="ECO:0000259" key="1">
    <source>
        <dbReference type="SMART" id="SM00871"/>
    </source>
</evidence>
<evidence type="ECO:0000313" key="2">
    <source>
        <dbReference type="EMBL" id="KPM47792.1"/>
    </source>
</evidence>
<comment type="caution">
    <text evidence="2">The sequence shown here is derived from an EMBL/GenBank/DDBJ whole genome shotgun (WGS) entry which is preliminary data.</text>
</comment>
<dbReference type="InterPro" id="IPR011256">
    <property type="entry name" value="Reg_factor_effector_dom_sf"/>
</dbReference>
<dbReference type="SMART" id="SM00871">
    <property type="entry name" value="AraC_E_bind"/>
    <property type="match status" value="1"/>
</dbReference>
<keyword evidence="3" id="KW-1185">Reference proteome</keyword>
<dbReference type="OrthoDB" id="8560232at2"/>
<name>A0A0P7C1D4_9BACT</name>
<accession>A0A0P7C1D4</accession>
<feature type="domain" description="AraC effector-binding" evidence="1">
    <location>
        <begin position="2"/>
        <end position="160"/>
    </location>
</feature>
<organism evidence="2 3">
    <name type="scientific">Jiulongibacter sediminis</name>
    <dbReference type="NCBI Taxonomy" id="1605367"/>
    <lineage>
        <taxon>Bacteria</taxon>
        <taxon>Pseudomonadati</taxon>
        <taxon>Bacteroidota</taxon>
        <taxon>Cytophagia</taxon>
        <taxon>Cytophagales</taxon>
        <taxon>Leadbetterellaceae</taxon>
        <taxon>Jiulongibacter</taxon>
    </lineage>
</organism>
<evidence type="ECO:0000313" key="3">
    <source>
        <dbReference type="Proteomes" id="UP000050454"/>
    </source>
</evidence>
<dbReference type="InterPro" id="IPR010499">
    <property type="entry name" value="AraC_E-bd"/>
</dbReference>
<dbReference type="PANTHER" id="PTHR36444">
    <property type="entry name" value="TRANSCRIPTIONAL REGULATOR PROTEIN YOBU-RELATED"/>
    <property type="match status" value="1"/>
</dbReference>
<proteinExistence type="predicted"/>
<dbReference type="Pfam" id="PF14526">
    <property type="entry name" value="Cass2"/>
    <property type="match status" value="1"/>
</dbReference>
<sequence length="161" mass="18827">MQNPRIENISPKKLVGMMMPMSFQNHNPGPLWSKFMPLRNTIQHRIDHRFVSLQRSPEGLLMSEYTPSTIFEKWALVEVSAFENIPEGMKSFELTEGYYAVFRHVGNTPQGFMKSIGYILNEWLPSSGFHLDNRPHFEVLDEKYDRLNPASEEDIWIPIKK</sequence>
<dbReference type="InterPro" id="IPR053182">
    <property type="entry name" value="YobU-like_regulator"/>
</dbReference>
<dbReference type="InterPro" id="IPR029441">
    <property type="entry name" value="Cass2"/>
</dbReference>
<gene>
    <name evidence="2" type="ORF">AFM12_11050</name>
</gene>
<reference evidence="2 3" key="1">
    <citation type="submission" date="2015-07" db="EMBL/GenBank/DDBJ databases">
        <title>The draft genome sequence of Leadbetterella sp. JN14-9.</title>
        <authorList>
            <person name="Liu Y."/>
            <person name="Du J."/>
            <person name="Shao Z."/>
        </authorList>
    </citation>
    <scope>NUCLEOTIDE SEQUENCE [LARGE SCALE GENOMIC DNA]</scope>
    <source>
        <strain evidence="2 3">JN14-9</strain>
    </source>
</reference>
<protein>
    <recommendedName>
        <fullName evidence="1">AraC effector-binding domain-containing protein</fullName>
    </recommendedName>
</protein>
<dbReference type="STRING" id="1605367.AFM12_11050"/>
<dbReference type="PANTHER" id="PTHR36444:SF2">
    <property type="entry name" value="TRANSCRIPTIONAL REGULATOR PROTEIN YOBU-RELATED"/>
    <property type="match status" value="1"/>
</dbReference>
<dbReference type="EMBL" id="LGTQ01000009">
    <property type="protein sequence ID" value="KPM47792.1"/>
    <property type="molecule type" value="Genomic_DNA"/>
</dbReference>
<dbReference type="AlphaFoldDB" id="A0A0P7C1D4"/>
<dbReference type="SUPFAM" id="SSF55136">
    <property type="entry name" value="Probable bacterial effector-binding domain"/>
    <property type="match status" value="1"/>
</dbReference>
<dbReference type="Gene3D" id="3.20.80.10">
    <property type="entry name" value="Regulatory factor, effector binding domain"/>
    <property type="match status" value="1"/>
</dbReference>
<dbReference type="RefSeq" id="WP_055148157.1">
    <property type="nucleotide sequence ID" value="NZ_JXSZ01000009.1"/>
</dbReference>